<organism evidence="2 3">
    <name type="scientific">Cellvibrio mixtus</name>
    <dbReference type="NCBI Taxonomy" id="39650"/>
    <lineage>
        <taxon>Bacteria</taxon>
        <taxon>Pseudomonadati</taxon>
        <taxon>Pseudomonadota</taxon>
        <taxon>Gammaproteobacteria</taxon>
        <taxon>Cellvibrionales</taxon>
        <taxon>Cellvibrionaceae</taxon>
        <taxon>Cellvibrio</taxon>
    </lineage>
</organism>
<gene>
    <name evidence="2" type="ORF">CBP51_01070</name>
</gene>
<dbReference type="Proteomes" id="UP000216101">
    <property type="component" value="Unassembled WGS sequence"/>
</dbReference>
<name>A0A266Q757_9GAMM</name>
<comment type="caution">
    <text evidence="2">The sequence shown here is derived from an EMBL/GenBank/DDBJ whole genome shotgun (WGS) entry which is preliminary data.</text>
</comment>
<proteinExistence type="inferred from homology"/>
<dbReference type="InterPro" id="IPR008228">
    <property type="entry name" value="UCP006173"/>
</dbReference>
<dbReference type="PIRSF" id="PIRSF006173">
    <property type="entry name" value="UCP006173"/>
    <property type="match status" value="1"/>
</dbReference>
<dbReference type="NCBIfam" id="NF003507">
    <property type="entry name" value="PRK05170.2-5"/>
    <property type="match status" value="1"/>
</dbReference>
<accession>A0A266Q757</accession>
<keyword evidence="3" id="KW-1185">Reference proteome</keyword>
<dbReference type="EMBL" id="NHNI01000001">
    <property type="protein sequence ID" value="OZY85675.1"/>
    <property type="molecule type" value="Genomic_DNA"/>
</dbReference>
<dbReference type="NCBIfam" id="NF003501">
    <property type="entry name" value="PRK05170.1-5"/>
    <property type="match status" value="1"/>
</dbReference>
<dbReference type="HAMAP" id="MF_00676">
    <property type="entry name" value="UPF0260"/>
    <property type="match status" value="1"/>
</dbReference>
<reference evidence="3" key="1">
    <citation type="submission" date="2017-05" db="EMBL/GenBank/DDBJ databases">
        <authorList>
            <person name="Barney B.M."/>
        </authorList>
    </citation>
    <scope>NUCLEOTIDE SEQUENCE [LARGE SCALE GENOMIC DNA]</scope>
    <source>
        <strain evidence="3">PSBB022</strain>
    </source>
</reference>
<protein>
    <recommendedName>
        <fullName evidence="1">UPF0260 protein CBP51_01070</fullName>
    </recommendedName>
</protein>
<dbReference type="PANTHER" id="PTHR37421">
    <property type="entry name" value="UPF0260 PROTEIN YCGN"/>
    <property type="match status" value="1"/>
</dbReference>
<evidence type="ECO:0000256" key="1">
    <source>
        <dbReference type="HAMAP-Rule" id="MF_00676"/>
    </source>
</evidence>
<evidence type="ECO:0000313" key="3">
    <source>
        <dbReference type="Proteomes" id="UP000216101"/>
    </source>
</evidence>
<dbReference type="RefSeq" id="WP_094983534.1">
    <property type="nucleotide sequence ID" value="NZ_NHNI01000001.1"/>
</dbReference>
<dbReference type="InterPro" id="IPR005358">
    <property type="entry name" value="Puta_zinc/iron-chelating_dom"/>
</dbReference>
<dbReference type="STRING" id="1209072.GCA_000766945_00263"/>
<evidence type="ECO:0000313" key="2">
    <source>
        <dbReference type="EMBL" id="OZY85675.1"/>
    </source>
</evidence>
<dbReference type="AlphaFoldDB" id="A0A266Q757"/>
<comment type="similarity">
    <text evidence="1">Belongs to the UPF0260 family.</text>
</comment>
<dbReference type="PANTHER" id="PTHR37421:SF1">
    <property type="entry name" value="UPF0260 PROTEIN YCGN"/>
    <property type="match status" value="1"/>
</dbReference>
<sequence>MAQQVFWQRKTLQDMSAEEFESLCDGCGKCCLHKLEDEDTGDVYYTKVACRYLDHDTCRCQEYTDRQQLVEACAVLTPDSVKETYWLPETCAYRLIAEGIPLFDWHPLVSGDPDSVHKAGVSVAGRVVHERDVDPEDFEDYVIRWVN</sequence>
<dbReference type="Pfam" id="PF03692">
    <property type="entry name" value="CxxCxxCC"/>
    <property type="match status" value="1"/>
</dbReference>